<keyword evidence="1" id="KW-1133">Transmembrane helix</keyword>
<sequence>MIDQVHDWRSSSISCVSDLDSGSFFSTMSSGKKKMTSISMFVDSKHHRSGRKSEPGFHIFLPGLALEFLDVVAAANLISFMHNPSFSFQRNKLTKRKTAASHTYYIVG</sequence>
<keyword evidence="3" id="KW-1185">Reference proteome</keyword>
<dbReference type="AlphaFoldDB" id="A0AAD5F3Q6"/>
<evidence type="ECO:0000313" key="2">
    <source>
        <dbReference type="EMBL" id="KAI5352201.1"/>
    </source>
</evidence>
<name>A0AAD5F3Q6_PRUDU</name>
<evidence type="ECO:0000313" key="3">
    <source>
        <dbReference type="Proteomes" id="UP001054821"/>
    </source>
</evidence>
<dbReference type="EMBL" id="JAJFAZ020000001">
    <property type="protein sequence ID" value="KAI5352201.1"/>
    <property type="molecule type" value="Genomic_DNA"/>
</dbReference>
<keyword evidence="1" id="KW-0812">Transmembrane</keyword>
<feature type="transmembrane region" description="Helical" evidence="1">
    <location>
        <begin position="59"/>
        <end position="80"/>
    </location>
</feature>
<gene>
    <name evidence="2" type="ORF">L3X38_005092</name>
</gene>
<protein>
    <submittedName>
        <fullName evidence="2">Uncharacterized protein</fullName>
    </submittedName>
</protein>
<reference evidence="2 3" key="1">
    <citation type="journal article" date="2022" name="G3 (Bethesda)">
        <title>Whole-genome sequence and methylome profiling of the almond [Prunus dulcis (Mill.) D.A. Webb] cultivar 'Nonpareil'.</title>
        <authorList>
            <person name="D'Amico-Willman K.M."/>
            <person name="Ouma W.Z."/>
            <person name="Meulia T."/>
            <person name="Sideli G.M."/>
            <person name="Gradziel T.M."/>
            <person name="Fresnedo-Ramirez J."/>
        </authorList>
    </citation>
    <scope>NUCLEOTIDE SEQUENCE [LARGE SCALE GENOMIC DNA]</scope>
    <source>
        <strain evidence="2">Clone GOH B32 T37-40</strain>
    </source>
</reference>
<accession>A0AAD5F3Q6</accession>
<organism evidence="2 3">
    <name type="scientific">Prunus dulcis</name>
    <name type="common">Almond</name>
    <name type="synonym">Amygdalus dulcis</name>
    <dbReference type="NCBI Taxonomy" id="3755"/>
    <lineage>
        <taxon>Eukaryota</taxon>
        <taxon>Viridiplantae</taxon>
        <taxon>Streptophyta</taxon>
        <taxon>Embryophyta</taxon>
        <taxon>Tracheophyta</taxon>
        <taxon>Spermatophyta</taxon>
        <taxon>Magnoliopsida</taxon>
        <taxon>eudicotyledons</taxon>
        <taxon>Gunneridae</taxon>
        <taxon>Pentapetalae</taxon>
        <taxon>rosids</taxon>
        <taxon>fabids</taxon>
        <taxon>Rosales</taxon>
        <taxon>Rosaceae</taxon>
        <taxon>Amygdaloideae</taxon>
        <taxon>Amygdaleae</taxon>
        <taxon>Prunus</taxon>
    </lineage>
</organism>
<keyword evidence="1" id="KW-0472">Membrane</keyword>
<evidence type="ECO:0000256" key="1">
    <source>
        <dbReference type="SAM" id="Phobius"/>
    </source>
</evidence>
<proteinExistence type="predicted"/>
<dbReference type="Proteomes" id="UP001054821">
    <property type="component" value="Chromosome 1"/>
</dbReference>
<comment type="caution">
    <text evidence="2">The sequence shown here is derived from an EMBL/GenBank/DDBJ whole genome shotgun (WGS) entry which is preliminary data.</text>
</comment>